<dbReference type="PANTHER" id="PTHR44196:SF1">
    <property type="entry name" value="DEHYDROGENASE_REDUCTASE SDR FAMILY MEMBER 7B"/>
    <property type="match status" value="1"/>
</dbReference>
<dbReference type="InterPro" id="IPR002347">
    <property type="entry name" value="SDR_fam"/>
</dbReference>
<dbReference type="PRINTS" id="PR00080">
    <property type="entry name" value="SDRFAMILY"/>
</dbReference>
<evidence type="ECO:0000256" key="3">
    <source>
        <dbReference type="RuleBase" id="RU000363"/>
    </source>
</evidence>
<dbReference type="PROSITE" id="PS00061">
    <property type="entry name" value="ADH_SHORT"/>
    <property type="match status" value="1"/>
</dbReference>
<proteinExistence type="inferred from homology"/>
<name>A0ABP5BNQ5_9ACTN</name>
<evidence type="ECO:0000313" key="5">
    <source>
        <dbReference type="Proteomes" id="UP001500571"/>
    </source>
</evidence>
<dbReference type="PRINTS" id="PR00081">
    <property type="entry name" value="GDHRDH"/>
</dbReference>
<protein>
    <submittedName>
        <fullName evidence="4">SDR family NAD(P)-dependent oxidoreductase</fullName>
    </submittedName>
</protein>
<comment type="similarity">
    <text evidence="1 3">Belongs to the short-chain dehydrogenases/reductases (SDR) family.</text>
</comment>
<keyword evidence="5" id="KW-1185">Reference proteome</keyword>
<dbReference type="PANTHER" id="PTHR44196">
    <property type="entry name" value="DEHYDROGENASE/REDUCTASE SDR FAMILY MEMBER 7B"/>
    <property type="match status" value="1"/>
</dbReference>
<organism evidence="4 5">
    <name type="scientific">Nocardioides panacihumi</name>
    <dbReference type="NCBI Taxonomy" id="400774"/>
    <lineage>
        <taxon>Bacteria</taxon>
        <taxon>Bacillati</taxon>
        <taxon>Actinomycetota</taxon>
        <taxon>Actinomycetes</taxon>
        <taxon>Propionibacteriales</taxon>
        <taxon>Nocardioidaceae</taxon>
        <taxon>Nocardioides</taxon>
    </lineage>
</organism>
<gene>
    <name evidence="4" type="ORF">GCM10009798_03750</name>
</gene>
<dbReference type="SUPFAM" id="SSF51735">
    <property type="entry name" value="NAD(P)-binding Rossmann-fold domains"/>
    <property type="match status" value="1"/>
</dbReference>
<dbReference type="EMBL" id="BAAAPB010000001">
    <property type="protein sequence ID" value="GAA1947867.1"/>
    <property type="molecule type" value="Genomic_DNA"/>
</dbReference>
<dbReference type="Gene3D" id="3.40.50.720">
    <property type="entry name" value="NAD(P)-binding Rossmann-like Domain"/>
    <property type="match status" value="1"/>
</dbReference>
<accession>A0ABP5BNQ5</accession>
<reference evidence="5" key="1">
    <citation type="journal article" date="2019" name="Int. J. Syst. Evol. Microbiol.">
        <title>The Global Catalogue of Microorganisms (GCM) 10K type strain sequencing project: providing services to taxonomists for standard genome sequencing and annotation.</title>
        <authorList>
            <consortium name="The Broad Institute Genomics Platform"/>
            <consortium name="The Broad Institute Genome Sequencing Center for Infectious Disease"/>
            <person name="Wu L."/>
            <person name="Ma J."/>
        </authorList>
    </citation>
    <scope>NUCLEOTIDE SEQUENCE [LARGE SCALE GENOMIC DNA]</scope>
    <source>
        <strain evidence="5">JCM 15309</strain>
    </source>
</reference>
<dbReference type="RefSeq" id="WP_344041831.1">
    <property type="nucleotide sequence ID" value="NZ_BAAAPB010000001.1"/>
</dbReference>
<dbReference type="Proteomes" id="UP001500571">
    <property type="component" value="Unassembled WGS sequence"/>
</dbReference>
<evidence type="ECO:0000256" key="1">
    <source>
        <dbReference type="ARBA" id="ARBA00006484"/>
    </source>
</evidence>
<dbReference type="InterPro" id="IPR036291">
    <property type="entry name" value="NAD(P)-bd_dom_sf"/>
</dbReference>
<sequence>MVSGASSGIGAATACVLAAAGATVALVARRPASLARVAAGIAANGGAAVCLAADLADDGSPEDVVARVVGELGRIDVLVNNAGAALVGPVLGADPAEWSRMVDLNLAAVLGLSRAALPHLLAAAEGPRGVADLVTVASIAGRRPQAGAAVYAATKAATQAFSESLRQEVATRQVRVGLVSPGAVHTEAAVVANARAGRTDTAYLDVEDLAGAIEFMVTRPAGMAVNEVVVRPTQQVG</sequence>
<evidence type="ECO:0000313" key="4">
    <source>
        <dbReference type="EMBL" id="GAA1947867.1"/>
    </source>
</evidence>
<keyword evidence="2" id="KW-0560">Oxidoreductase</keyword>
<dbReference type="Pfam" id="PF00106">
    <property type="entry name" value="adh_short"/>
    <property type="match status" value="1"/>
</dbReference>
<evidence type="ECO:0000256" key="2">
    <source>
        <dbReference type="ARBA" id="ARBA00023002"/>
    </source>
</evidence>
<dbReference type="InterPro" id="IPR020904">
    <property type="entry name" value="Sc_DH/Rdtase_CS"/>
</dbReference>
<comment type="caution">
    <text evidence="4">The sequence shown here is derived from an EMBL/GenBank/DDBJ whole genome shotgun (WGS) entry which is preliminary data.</text>
</comment>